<evidence type="ECO:0000313" key="5">
    <source>
        <dbReference type="Proteomes" id="UP000887572"/>
    </source>
</evidence>
<evidence type="ECO:0000313" key="6">
    <source>
        <dbReference type="WBParaSite" id="Gr19_v10_g14088.t1"/>
    </source>
</evidence>
<dbReference type="Pfam" id="PF21530">
    <property type="entry name" value="Pif1_2B_dom"/>
    <property type="match status" value="1"/>
</dbReference>
<evidence type="ECO:0000256" key="1">
    <source>
        <dbReference type="RuleBase" id="RU363044"/>
    </source>
</evidence>
<dbReference type="PROSITE" id="PS51154">
    <property type="entry name" value="MACRO"/>
    <property type="match status" value="1"/>
</dbReference>
<keyword evidence="1" id="KW-0067">ATP-binding</keyword>
<dbReference type="PROSITE" id="PS51257">
    <property type="entry name" value="PROKAR_LIPOPROTEIN"/>
    <property type="match status" value="1"/>
</dbReference>
<evidence type="ECO:0000256" key="2">
    <source>
        <dbReference type="SAM" id="MobiDB-lite"/>
    </source>
</evidence>
<feature type="region of interest" description="Disordered" evidence="2">
    <location>
        <begin position="25"/>
        <end position="70"/>
    </location>
</feature>
<dbReference type="InterPro" id="IPR049163">
    <property type="entry name" value="Pif1-like_2B_dom"/>
</dbReference>
<feature type="region of interest" description="Disordered" evidence="2">
    <location>
        <begin position="933"/>
        <end position="955"/>
    </location>
</feature>
<evidence type="ECO:0000259" key="3">
    <source>
        <dbReference type="PROSITE" id="PS50802"/>
    </source>
</evidence>
<keyword evidence="1" id="KW-0234">DNA repair</keyword>
<dbReference type="Proteomes" id="UP000887572">
    <property type="component" value="Unplaced"/>
</dbReference>
<comment type="cofactor">
    <cofactor evidence="1">
        <name>Mg(2+)</name>
        <dbReference type="ChEBI" id="CHEBI:18420"/>
    </cofactor>
</comment>
<dbReference type="GO" id="GO:0000723">
    <property type="term" value="P:telomere maintenance"/>
    <property type="evidence" value="ECO:0007669"/>
    <property type="project" value="InterPro"/>
</dbReference>
<organism evidence="5 6">
    <name type="scientific">Globodera rostochiensis</name>
    <name type="common">Golden nematode worm</name>
    <name type="synonym">Heterodera rostochiensis</name>
    <dbReference type="NCBI Taxonomy" id="31243"/>
    <lineage>
        <taxon>Eukaryota</taxon>
        <taxon>Metazoa</taxon>
        <taxon>Ecdysozoa</taxon>
        <taxon>Nematoda</taxon>
        <taxon>Chromadorea</taxon>
        <taxon>Rhabditida</taxon>
        <taxon>Tylenchina</taxon>
        <taxon>Tylenchomorpha</taxon>
        <taxon>Tylenchoidea</taxon>
        <taxon>Heteroderidae</taxon>
        <taxon>Heteroderinae</taxon>
        <taxon>Globodera</taxon>
    </lineage>
</organism>
<feature type="compositionally biased region" description="Polar residues" evidence="2">
    <location>
        <begin position="25"/>
        <end position="34"/>
    </location>
</feature>
<keyword evidence="1" id="KW-0347">Helicase</keyword>
<feature type="compositionally biased region" description="Polar residues" evidence="2">
    <location>
        <begin position="473"/>
        <end position="485"/>
    </location>
</feature>
<dbReference type="Gene3D" id="3.90.70.80">
    <property type="match status" value="1"/>
</dbReference>
<dbReference type="Gene3D" id="3.40.220.10">
    <property type="entry name" value="Leucine Aminopeptidase, subunit E, domain 1"/>
    <property type="match status" value="1"/>
</dbReference>
<dbReference type="EC" id="5.6.2.3" evidence="1"/>
<dbReference type="InterPro" id="IPR025476">
    <property type="entry name" value="Helitron_helicase-like"/>
</dbReference>
<keyword evidence="1" id="KW-0233">DNA recombination</keyword>
<dbReference type="Pfam" id="PF01661">
    <property type="entry name" value="Macro"/>
    <property type="match status" value="1"/>
</dbReference>
<dbReference type="PANTHER" id="PTHR10492:SF57">
    <property type="entry name" value="ATP-DEPENDENT DNA HELICASE"/>
    <property type="match status" value="1"/>
</dbReference>
<feature type="region of interest" description="Disordered" evidence="2">
    <location>
        <begin position="582"/>
        <end position="604"/>
    </location>
</feature>
<dbReference type="WBParaSite" id="Gr19_v10_g14088.t1">
    <property type="protein sequence ID" value="Gr19_v10_g14088.t1"/>
    <property type="gene ID" value="Gr19_v10_g14088"/>
</dbReference>
<feature type="compositionally biased region" description="Low complexity" evidence="2">
    <location>
        <begin position="2849"/>
        <end position="2863"/>
    </location>
</feature>
<dbReference type="Pfam" id="PF05970">
    <property type="entry name" value="PIF1"/>
    <property type="match status" value="1"/>
</dbReference>
<dbReference type="GO" id="GO:0005524">
    <property type="term" value="F:ATP binding"/>
    <property type="evidence" value="ECO:0007669"/>
    <property type="project" value="UniProtKB-KW"/>
</dbReference>
<feature type="region of interest" description="Disordered" evidence="2">
    <location>
        <begin position="2594"/>
        <end position="2620"/>
    </location>
</feature>
<comment type="catalytic activity">
    <reaction evidence="1">
        <text>ATP + H2O = ADP + phosphate + H(+)</text>
        <dbReference type="Rhea" id="RHEA:13065"/>
        <dbReference type="ChEBI" id="CHEBI:15377"/>
        <dbReference type="ChEBI" id="CHEBI:15378"/>
        <dbReference type="ChEBI" id="CHEBI:30616"/>
        <dbReference type="ChEBI" id="CHEBI:43474"/>
        <dbReference type="ChEBI" id="CHEBI:456216"/>
        <dbReference type="EC" id="5.6.2.3"/>
    </reaction>
</comment>
<keyword evidence="1" id="KW-0547">Nucleotide-binding</keyword>
<dbReference type="CDD" id="cd18809">
    <property type="entry name" value="SF1_C_RecD"/>
    <property type="match status" value="1"/>
</dbReference>
<feature type="region of interest" description="Disordered" evidence="2">
    <location>
        <begin position="2847"/>
        <end position="2867"/>
    </location>
</feature>
<feature type="compositionally biased region" description="Basic residues" evidence="2">
    <location>
        <begin position="486"/>
        <end position="502"/>
    </location>
</feature>
<dbReference type="GO" id="GO:0016787">
    <property type="term" value="F:hydrolase activity"/>
    <property type="evidence" value="ECO:0007669"/>
    <property type="project" value="UniProtKB-KW"/>
</dbReference>
<dbReference type="CDD" id="cd22744">
    <property type="entry name" value="OTU"/>
    <property type="match status" value="1"/>
</dbReference>
<feature type="region of interest" description="Disordered" evidence="2">
    <location>
        <begin position="3112"/>
        <end position="3131"/>
    </location>
</feature>
<keyword evidence="1" id="KW-0378">Hydrolase</keyword>
<keyword evidence="1" id="KW-0227">DNA damage</keyword>
<dbReference type="Pfam" id="PF14214">
    <property type="entry name" value="Helitron_like_N"/>
    <property type="match status" value="1"/>
</dbReference>
<dbReference type="InterPro" id="IPR002589">
    <property type="entry name" value="Macro_dom"/>
</dbReference>
<dbReference type="GO" id="GO:0006310">
    <property type="term" value="P:DNA recombination"/>
    <property type="evidence" value="ECO:0007669"/>
    <property type="project" value="UniProtKB-KW"/>
</dbReference>
<dbReference type="PANTHER" id="PTHR10492">
    <property type="match status" value="1"/>
</dbReference>
<keyword evidence="5" id="KW-1185">Reference proteome</keyword>
<dbReference type="GO" id="GO:0043139">
    <property type="term" value="F:5'-3' DNA helicase activity"/>
    <property type="evidence" value="ECO:0007669"/>
    <property type="project" value="UniProtKB-EC"/>
</dbReference>
<dbReference type="InterPro" id="IPR043472">
    <property type="entry name" value="Macro_dom-like"/>
</dbReference>
<proteinExistence type="inferred from homology"/>
<feature type="region of interest" description="Disordered" evidence="2">
    <location>
        <begin position="204"/>
        <end position="225"/>
    </location>
</feature>
<feature type="domain" description="Macro" evidence="4">
    <location>
        <begin position="2645"/>
        <end position="2840"/>
    </location>
</feature>
<reference evidence="6" key="1">
    <citation type="submission" date="2022-11" db="UniProtKB">
        <authorList>
            <consortium name="WormBaseParasite"/>
        </authorList>
    </citation>
    <scope>IDENTIFICATION</scope>
</reference>
<name>A0A914H5S1_GLORO</name>
<dbReference type="GO" id="GO:0006281">
    <property type="term" value="P:DNA repair"/>
    <property type="evidence" value="ECO:0007669"/>
    <property type="project" value="UniProtKB-KW"/>
</dbReference>
<evidence type="ECO:0000259" key="4">
    <source>
        <dbReference type="PROSITE" id="PS51154"/>
    </source>
</evidence>
<feature type="compositionally biased region" description="Basic and acidic residues" evidence="2">
    <location>
        <begin position="590"/>
        <end position="601"/>
    </location>
</feature>
<dbReference type="InterPro" id="IPR027417">
    <property type="entry name" value="P-loop_NTPase"/>
</dbReference>
<dbReference type="SMART" id="SM00506">
    <property type="entry name" value="A1pp"/>
    <property type="match status" value="1"/>
</dbReference>
<dbReference type="InterPro" id="IPR003323">
    <property type="entry name" value="OTU_dom"/>
</dbReference>
<dbReference type="SUPFAM" id="SSF52949">
    <property type="entry name" value="Macro domain-like"/>
    <property type="match status" value="1"/>
</dbReference>
<feature type="region of interest" description="Disordered" evidence="2">
    <location>
        <begin position="609"/>
        <end position="628"/>
    </location>
</feature>
<dbReference type="SUPFAM" id="SSF52540">
    <property type="entry name" value="P-loop containing nucleoside triphosphate hydrolases"/>
    <property type="match status" value="2"/>
</dbReference>
<feature type="compositionally biased region" description="Polar residues" evidence="2">
    <location>
        <begin position="941"/>
        <end position="955"/>
    </location>
</feature>
<feature type="region of interest" description="Disordered" evidence="2">
    <location>
        <begin position="473"/>
        <end position="507"/>
    </location>
</feature>
<protein>
    <recommendedName>
        <fullName evidence="1">ATP-dependent DNA helicase</fullName>
        <ecNumber evidence="1">5.6.2.3</ecNumber>
    </recommendedName>
</protein>
<dbReference type="PROSITE" id="PS50802">
    <property type="entry name" value="OTU"/>
    <property type="match status" value="1"/>
</dbReference>
<accession>A0A914H5S1</accession>
<dbReference type="Gene3D" id="3.40.50.300">
    <property type="entry name" value="P-loop containing nucleotide triphosphate hydrolases"/>
    <property type="match status" value="1"/>
</dbReference>
<comment type="similarity">
    <text evidence="1">Belongs to the helicase family.</text>
</comment>
<dbReference type="InterPro" id="IPR010285">
    <property type="entry name" value="DNA_helicase_pif1-like_DEAD"/>
</dbReference>
<sequence length="3131" mass="353560">MPKRRFVKVLDVSMGAQLSVAATGQPSSLQSCFQGPQRHARSSSPTPTRPLYTSPERKLPTPNVPLPEDIDMSVFSKPIPGRSWKQDCAQRDHLLTGYAMGHRAHLISLLRNLVREMSIFKVEADRQEARRRGEGIRVDPRALGWCQHANPIDGWTAVTLSSAPVSKRDAKRSALNKENQMMEDTFGHSTYLHSARCALHGVEPTEQKPKPQLQRPEPTTAQKPKNDWMVVVKGKAVPKSALEKPEAPKTPIGYAPLLVRAPKAVGKVPIVAKTHIIPASFQKPKQAMKASVPLPTVTKALEKTNAWTKLTKMYESKKAAHKEENNWASFCGSKKPSAVETPASKPTLNTFWNIISTNPKIMAIQQQPQCAKTYAQAVHEVVPTVQKPQKTVHKVQTLQKIVPELPAIWPSSTPHFPASKLPTLRVPKCPAVSKGVAYMSKSIAVGKTATEDNTTLHNNFSPLAQRELSAMGQSNPNRITPSKNSAKPKVRRPVKQNRKPKKSPSPILDVPWPSKMVIFAQPLPHRIWPIDLTRRDEFLSLMQKGDKSAVVFLKRLILAMCVQCPLTMDSRLSVETTIKPRLYGGADNQETPRRTSKRLRDPSVNMDVTENAVSATPMNRESPTTSRPRLSIETPVEELMELTLSTPSQSQRSTCVACRNKIKDNQIKSYSRCGCPFHQVHYAKLFVNALKVRRLSISLITHLGSSQQIQQEQGQVSQEQCTTDDQTDNYQAHEIESLLISSSQRALESELAIESQSTMSTSKTQARRQSGQFASDKCVFCKKPVDHMAGYGELTCGHKFHWEQPVAKETQVHAVVCAKKPWALAQLKLDATAALATQKAIACIQMNLNKCYQILLESVLTVPLNILDFAFCASNSLYLPLMGHHERYAEQRDKCPIAHCTNTWNGIKDVDYMPTCGNLTQQTPRVLPVERGRFGGRSKRQGASVQTPASQNTLSNLSQNTIDSMLMPPPSSLAPRRSTRVPKPTAIFNTPGSSRPAFAPVTQMCSTPHSSHLGLGCGAISAKHLPEYYNSITTELCTCPYCQALLLPSEAIGDSAFSKCCAKGRVCLRDRFDNLQQRPASIMALFTNRDTLTIRRHSDLVQRSMAYNDSLAFGCIRIQRTRDFANSFRIVKCNNMIRYVLWDFNPPKADLPHLHGQLFTIPPADARLRIDQIAEDQLLDPELLQYLHEVLRDNHPFANVYQTAAETYRQLEANDKLNFRMLVVDTNTKGDERTVEETEQRQPDANLPEPQERQIMEIHPGRINVETAAGSKLVAQFYLDTGANVPPSHEYDIILKGRQGTGELDMKWWNRNVDPTLFPLLFSRGQFGFENGIKLKLKENEKFDAAYRQLRENDGELIPEDKELGEEAEYLGPELERQLHRRDNTSRAQWWRYMTQLRGDWQSSHWLWDWHDLAQLYTIAFNNRVEAQKVQKLKQLQGQRRLVRVRALLQWVQQLRDNQGLEGTIGQIYMTDVHFRGSRQFYQKEYANCMTICREIGKPDLLITFTMDPDCPELQQLLPIGPDGKRQQWYDRPDIVCRLFIDKRDELLDDLTKRMVLGSVIAWFFALEFQMRGLPHIHICLTLDWERIRLLGRIQTPEDYMAEYICAEIPSLPNGRSNEALLQRELHKTITTKHIHTCSAQRCLVDGKCTKHFPKPFSYAFVFSENAFPRYLRRPPAPTEQARLKNPERYGNTFEQKTAKGKISIKNNSFVIPFNPFLSAKFKSHINVAFVAGEGCTKYLCKYVMKGADMCFVQITEQGGQRRVWRYDEFHQIRLSRYVTSIEAFMSLWGVPLVQRSHQVDELDVHGPEGHRIAVEEGQEEEAAMAEEDRIERGEERKTQLTAYFSLNQLRKDEGKPALKLTYATCFKKIRYDFHKKEWALYIREARAGQKLCRLKTVSPSNLELLALRHLLFVVEDPTDWADLRQFDGVQHVNFVEAAKARGLLVDNILWKRTIIEAFATKKSARQRIRWLAVFFATSNLSNPAELLDEILQLPDNWLVNTRVAGSNLDERRQYVLRALEWFLRAHGVEPDDLARPDGSFETACEHIALPRPVDITINREDYIALQFNRDDIINANLEPELRDPELNNCTMQQRYMDLYQATPYPNEEQKELIKEVNYAMLDAARVIDGHGQEKFTSSIHRLFMVTGEGGAGKTFTYNSTGFNFLPMATTGIAAELLYEGQTVHKRICRRKHVDSSTPLSIDYDSRLAEMLRRTHGLLIDEISMQHKDVLEFVDRLLRSIAPTEYLRNTPFAGKVVILGGDWKQLAPVVPGGGDTHQLNASVKTSELFEHFVTRKLRANHRLRAGQDSYRRFLLRVGTGNNNNKTSHRVTLKQTMCVATREELIDFVFPAEMLNNPLEHGEELGGCAILSPLNRETFELNETIMDRIVGHQRVYVATTQPVRDETGLNDLANVAADADCENLSRMTPSGLPEHTLRIKVGAIMMIIANISIADGLCNGTRVQILPGPKGRLTQHIIRCRILSGNKRGNEHDLHAARFVFGGDPNAKHEGLIKCERVQFPLRPGNVMTINKSQGQTLSRVGVLLDKSSCFSHGQLYVALSRVKDEAGIRICTKQPNFKVKNVVMQELLDTEDMENAQKAAADSTPPLSDKGSDSDEAMPEPFNSIMSTPASGSSLFKIPKVRPQMDLPDITKDQLRKITLVKGDITRQNVFVIVNVANGQLKRGVGVDDAIHRACQPEMDCLQNALQALHTSNGGDFTPGSVLLTDAFGDLRQNVQFIAHAVAPNVQGRPLSAEDISALKLCYTRSLDGLIEKSGRTIAFPNIAIGTNAFPRHLAAAAALEAILCWLNTNGNEDRVQQINLVSFRIRDKLLYRDLIEMAKRQIVSSRQSTPRTSLTNTPTTSRAPTPLQCPVIETPIPIVEPAIRAPVRCVNVEGDGDCFYRAICYGLFRVDSMDNSDALRLASGRILRTILNDPNFFPRERHATHAEFTHQLHLALLPSPSNLWYNQNLEAYSRFIEIPARTGNGRWAQLDDAHTIAILLRRPVVILRPAVEDDILRQQTPRWNNTSIRQRIDVRFPDGEYMGMIRNIPHAQLNNFTVQRTQQDIVEERTVVNPIVIWFDGDPIAPNASDGSEYIFAQHINTPDAFLHMNHGQQQQQLQPGPCSSSFPGT</sequence>
<feature type="domain" description="OTU" evidence="3">
    <location>
        <begin position="2888"/>
        <end position="3039"/>
    </location>
</feature>